<keyword evidence="5 7" id="KW-0472">Membrane</keyword>
<dbReference type="PANTHER" id="PTHR33545">
    <property type="entry name" value="UPF0750 MEMBRANE PROTEIN YITT-RELATED"/>
    <property type="match status" value="1"/>
</dbReference>
<sequence>MTTPPDVEPDPERVETAPYGPGTPPGGTPVPHSWFEDTFGLVVGAVVASLGLAMLRSVDAVTGGTAGLGLLISYATPIPFGVIFFGVNVPFFVLALRAKGWRFTLRSAIAVALASVAADLHPIAPGALPEVYAIAMGNLLAGIGLLILFRHRASLGGFNVLALTLQERFGWSAGYVQMGLDVAVILLALTVVPPMTVLLSALGAVLLSTVLVLNHRPGRYLGT</sequence>
<gene>
    <name evidence="8" type="ORF">ATL40_2036</name>
</gene>
<keyword evidence="9" id="KW-1185">Reference proteome</keyword>
<proteinExistence type="predicted"/>
<comment type="caution">
    <text evidence="8">The sequence shown here is derived from an EMBL/GenBank/DDBJ whole genome shotgun (WGS) entry which is preliminary data.</text>
</comment>
<evidence type="ECO:0000256" key="6">
    <source>
        <dbReference type="SAM" id="MobiDB-lite"/>
    </source>
</evidence>
<accession>A0A2A9D162</accession>
<feature type="transmembrane region" description="Helical" evidence="7">
    <location>
        <begin position="78"/>
        <end position="96"/>
    </location>
</feature>
<keyword evidence="2" id="KW-1003">Cell membrane</keyword>
<reference evidence="8 9" key="1">
    <citation type="submission" date="2017-10" db="EMBL/GenBank/DDBJ databases">
        <title>Sequencing the genomes of 1000 actinobacteria strains.</title>
        <authorList>
            <person name="Klenk H.-P."/>
        </authorList>
    </citation>
    <scope>NUCLEOTIDE SEQUENCE [LARGE SCALE GENOMIC DNA]</scope>
    <source>
        <strain evidence="8 9">DSM 21801</strain>
    </source>
</reference>
<feature type="transmembrane region" description="Helical" evidence="7">
    <location>
        <begin position="169"/>
        <end position="189"/>
    </location>
</feature>
<feature type="transmembrane region" description="Helical" evidence="7">
    <location>
        <begin position="39"/>
        <end position="58"/>
    </location>
</feature>
<name>A0A2A9D162_9MICO</name>
<dbReference type="PANTHER" id="PTHR33545:SF5">
    <property type="entry name" value="UPF0750 MEMBRANE PROTEIN YITT"/>
    <property type="match status" value="1"/>
</dbReference>
<evidence type="ECO:0000256" key="5">
    <source>
        <dbReference type="ARBA" id="ARBA00023136"/>
    </source>
</evidence>
<dbReference type="Pfam" id="PF02588">
    <property type="entry name" value="YitT_membrane"/>
    <property type="match status" value="1"/>
</dbReference>
<protein>
    <submittedName>
        <fullName evidence="8">Putative 5xTM membrane YitT family protein</fullName>
    </submittedName>
</protein>
<feature type="transmembrane region" description="Helical" evidence="7">
    <location>
        <begin position="195"/>
        <end position="213"/>
    </location>
</feature>
<feature type="transmembrane region" description="Helical" evidence="7">
    <location>
        <begin position="130"/>
        <end position="149"/>
    </location>
</feature>
<keyword evidence="4 7" id="KW-1133">Transmembrane helix</keyword>
<evidence type="ECO:0000313" key="8">
    <source>
        <dbReference type="EMBL" id="PFG20438.1"/>
    </source>
</evidence>
<evidence type="ECO:0000256" key="4">
    <source>
        <dbReference type="ARBA" id="ARBA00022989"/>
    </source>
</evidence>
<evidence type="ECO:0000256" key="7">
    <source>
        <dbReference type="SAM" id="Phobius"/>
    </source>
</evidence>
<organism evidence="8 9">
    <name type="scientific">Serinibacter salmoneus</name>
    <dbReference type="NCBI Taxonomy" id="556530"/>
    <lineage>
        <taxon>Bacteria</taxon>
        <taxon>Bacillati</taxon>
        <taxon>Actinomycetota</taxon>
        <taxon>Actinomycetes</taxon>
        <taxon>Micrococcales</taxon>
        <taxon>Beutenbergiaceae</taxon>
        <taxon>Serinibacter</taxon>
    </lineage>
</organism>
<dbReference type="Proteomes" id="UP000224915">
    <property type="component" value="Unassembled WGS sequence"/>
</dbReference>
<evidence type="ECO:0000256" key="3">
    <source>
        <dbReference type="ARBA" id="ARBA00022692"/>
    </source>
</evidence>
<dbReference type="InterPro" id="IPR003740">
    <property type="entry name" value="YitT"/>
</dbReference>
<comment type="subcellular location">
    <subcellularLocation>
        <location evidence="1">Cell membrane</location>
        <topology evidence="1">Multi-pass membrane protein</topology>
    </subcellularLocation>
</comment>
<feature type="region of interest" description="Disordered" evidence="6">
    <location>
        <begin position="1"/>
        <end position="30"/>
    </location>
</feature>
<dbReference type="EMBL" id="PDJD01000001">
    <property type="protein sequence ID" value="PFG20438.1"/>
    <property type="molecule type" value="Genomic_DNA"/>
</dbReference>
<evidence type="ECO:0000256" key="2">
    <source>
        <dbReference type="ARBA" id="ARBA00022475"/>
    </source>
</evidence>
<dbReference type="AlphaFoldDB" id="A0A2A9D162"/>
<dbReference type="GO" id="GO:0005886">
    <property type="term" value="C:plasma membrane"/>
    <property type="evidence" value="ECO:0007669"/>
    <property type="project" value="UniProtKB-SubCell"/>
</dbReference>
<dbReference type="RefSeq" id="WP_211283098.1">
    <property type="nucleotide sequence ID" value="NZ_PDJD01000001.1"/>
</dbReference>
<evidence type="ECO:0000313" key="9">
    <source>
        <dbReference type="Proteomes" id="UP000224915"/>
    </source>
</evidence>
<dbReference type="InterPro" id="IPR051461">
    <property type="entry name" value="UPF0750_membrane"/>
</dbReference>
<evidence type="ECO:0000256" key="1">
    <source>
        <dbReference type="ARBA" id="ARBA00004651"/>
    </source>
</evidence>
<keyword evidence="3 7" id="KW-0812">Transmembrane</keyword>